<accession>A0A804QKR9</accession>
<keyword evidence="2" id="KW-0805">Transcription regulation</keyword>
<dbReference type="InterPro" id="IPR036093">
    <property type="entry name" value="NAC_dom_sf"/>
</dbReference>
<gene>
    <name evidence="7" type="primary">LOC606433</name>
</gene>
<dbReference type="GO" id="GO:0003677">
    <property type="term" value="F:DNA binding"/>
    <property type="evidence" value="ECO:0007669"/>
    <property type="project" value="UniProtKB-KW"/>
</dbReference>
<dbReference type="AlphaFoldDB" id="A0A804QKR9"/>
<dbReference type="FunCoup" id="A0A804QKR9">
    <property type="interactions" value="7"/>
</dbReference>
<dbReference type="GO" id="GO:0005634">
    <property type="term" value="C:nucleus"/>
    <property type="evidence" value="ECO:0007669"/>
    <property type="project" value="UniProtKB-SubCell"/>
</dbReference>
<reference evidence="7" key="3">
    <citation type="submission" date="2021-05" db="UniProtKB">
        <authorList>
            <consortium name="EnsemblPlants"/>
        </authorList>
    </citation>
    <scope>IDENTIFICATION</scope>
    <source>
        <strain evidence="7">cv. B73</strain>
    </source>
</reference>
<evidence type="ECO:0000256" key="1">
    <source>
        <dbReference type="ARBA" id="ARBA00004123"/>
    </source>
</evidence>
<name>A0A804QKR9_MAIZE</name>
<keyword evidence="9" id="KW-1267">Proteomics identification</keyword>
<keyword evidence="3" id="KW-0238">DNA-binding</keyword>
<dbReference type="Pfam" id="PF02365">
    <property type="entry name" value="NAM"/>
    <property type="match status" value="1"/>
</dbReference>
<keyword evidence="4" id="KW-0804">Transcription</keyword>
<evidence type="ECO:0000313" key="7">
    <source>
        <dbReference type="EnsemblPlants" id="Zm00001eb334180_P002"/>
    </source>
</evidence>
<protein>
    <recommendedName>
        <fullName evidence="6">NAC domain-containing protein</fullName>
    </recommendedName>
</protein>
<feature type="domain" description="NAC" evidence="6">
    <location>
        <begin position="23"/>
        <end position="195"/>
    </location>
</feature>
<comment type="subcellular location">
    <subcellularLocation>
        <location evidence="1">Nucleus</location>
    </subcellularLocation>
</comment>
<evidence type="ECO:0007829" key="9">
    <source>
        <dbReference type="PeptideAtlas" id="A0A804QKR9"/>
    </source>
</evidence>
<keyword evidence="8" id="KW-1185">Reference proteome</keyword>
<dbReference type="SMR" id="A0A804QKR9"/>
<dbReference type="InParanoid" id="A0A804QKR9"/>
<dbReference type="PANTHER" id="PTHR31744:SF92">
    <property type="entry name" value="NAC DOMAIN-CONTAINING PROTEIN 87"/>
    <property type="match status" value="1"/>
</dbReference>
<reference evidence="7" key="2">
    <citation type="submission" date="2019-07" db="EMBL/GenBank/DDBJ databases">
        <authorList>
            <person name="Seetharam A."/>
            <person name="Woodhouse M."/>
            <person name="Cannon E."/>
        </authorList>
    </citation>
    <scope>NUCLEOTIDE SEQUENCE [LARGE SCALE GENOMIC DNA]</scope>
    <source>
        <strain evidence="7">cv. B73</strain>
    </source>
</reference>
<dbReference type="EnsemblPlants" id="Zm00001eb334180_T002">
    <property type="protein sequence ID" value="Zm00001eb334180_P002"/>
    <property type="gene ID" value="Zm00001eb334180"/>
</dbReference>
<proteinExistence type="evidence at protein level"/>
<dbReference type="FunFam" id="2.170.150.80:FF:000006">
    <property type="entry name" value="NAC domain-containing protein 100-like"/>
    <property type="match status" value="1"/>
</dbReference>
<dbReference type="PANTHER" id="PTHR31744">
    <property type="entry name" value="PROTEIN CUP-SHAPED COTYLEDON 2-RELATED"/>
    <property type="match status" value="1"/>
</dbReference>
<dbReference type="Gene3D" id="2.170.150.80">
    <property type="entry name" value="NAC domain"/>
    <property type="match status" value="1"/>
</dbReference>
<organism evidence="7 8">
    <name type="scientific">Zea mays</name>
    <name type="common">Maize</name>
    <dbReference type="NCBI Taxonomy" id="4577"/>
    <lineage>
        <taxon>Eukaryota</taxon>
        <taxon>Viridiplantae</taxon>
        <taxon>Streptophyta</taxon>
        <taxon>Embryophyta</taxon>
        <taxon>Tracheophyta</taxon>
        <taxon>Spermatophyta</taxon>
        <taxon>Magnoliopsida</taxon>
        <taxon>Liliopsida</taxon>
        <taxon>Poales</taxon>
        <taxon>Poaceae</taxon>
        <taxon>PACMAD clade</taxon>
        <taxon>Panicoideae</taxon>
        <taxon>Andropogonodae</taxon>
        <taxon>Andropogoneae</taxon>
        <taxon>Tripsacinae</taxon>
        <taxon>Zea</taxon>
    </lineage>
</organism>
<dbReference type="RefSeq" id="NP_001295428.1">
    <property type="nucleotide sequence ID" value="NM_001308499.1"/>
</dbReference>
<dbReference type="Proteomes" id="UP000007305">
    <property type="component" value="Chromosome 8"/>
</dbReference>
<dbReference type="GO" id="GO:0006355">
    <property type="term" value="P:regulation of DNA-templated transcription"/>
    <property type="evidence" value="ECO:0007669"/>
    <property type="project" value="InterPro"/>
</dbReference>
<dbReference type="GeneID" id="606433"/>
<reference evidence="8" key="1">
    <citation type="journal article" date="2009" name="Science">
        <title>The B73 maize genome: complexity, diversity, and dynamics.</title>
        <authorList>
            <person name="Schnable P.S."/>
            <person name="Ware D."/>
            <person name="Fulton R.S."/>
            <person name="Stein J.C."/>
            <person name="Wei F."/>
            <person name="Pasternak S."/>
            <person name="Liang C."/>
            <person name="Zhang J."/>
            <person name="Fulton L."/>
            <person name="Graves T.A."/>
            <person name="Minx P."/>
            <person name="Reily A.D."/>
            <person name="Courtney L."/>
            <person name="Kruchowski S.S."/>
            <person name="Tomlinson C."/>
            <person name="Strong C."/>
            <person name="Delehaunty K."/>
            <person name="Fronick C."/>
            <person name="Courtney B."/>
            <person name="Rock S.M."/>
            <person name="Belter E."/>
            <person name="Du F."/>
            <person name="Kim K."/>
            <person name="Abbott R.M."/>
            <person name="Cotton M."/>
            <person name="Levy A."/>
            <person name="Marchetto P."/>
            <person name="Ochoa K."/>
            <person name="Jackson S.M."/>
            <person name="Gillam B."/>
            <person name="Chen W."/>
            <person name="Yan L."/>
            <person name="Higginbotham J."/>
            <person name="Cardenas M."/>
            <person name="Waligorski J."/>
            <person name="Applebaum E."/>
            <person name="Phelps L."/>
            <person name="Falcone J."/>
            <person name="Kanchi K."/>
            <person name="Thane T."/>
            <person name="Scimone A."/>
            <person name="Thane N."/>
            <person name="Henke J."/>
            <person name="Wang T."/>
            <person name="Ruppert J."/>
            <person name="Shah N."/>
            <person name="Rotter K."/>
            <person name="Hodges J."/>
            <person name="Ingenthron E."/>
            <person name="Cordes M."/>
            <person name="Kohlberg S."/>
            <person name="Sgro J."/>
            <person name="Delgado B."/>
            <person name="Mead K."/>
            <person name="Chinwalla A."/>
            <person name="Leonard S."/>
            <person name="Crouse K."/>
            <person name="Collura K."/>
            <person name="Kudrna D."/>
            <person name="Currie J."/>
            <person name="He R."/>
            <person name="Angelova A."/>
            <person name="Rajasekar S."/>
            <person name="Mueller T."/>
            <person name="Lomeli R."/>
            <person name="Scara G."/>
            <person name="Ko A."/>
            <person name="Delaney K."/>
            <person name="Wissotski M."/>
            <person name="Lopez G."/>
            <person name="Campos D."/>
            <person name="Braidotti M."/>
            <person name="Ashley E."/>
            <person name="Golser W."/>
            <person name="Kim H."/>
            <person name="Lee S."/>
            <person name="Lin J."/>
            <person name="Dujmic Z."/>
            <person name="Kim W."/>
            <person name="Talag J."/>
            <person name="Zuccolo A."/>
            <person name="Fan C."/>
            <person name="Sebastian A."/>
            <person name="Kramer M."/>
            <person name="Spiegel L."/>
            <person name="Nascimento L."/>
            <person name="Zutavern T."/>
            <person name="Miller B."/>
            <person name="Ambroise C."/>
            <person name="Muller S."/>
            <person name="Spooner W."/>
            <person name="Narechania A."/>
            <person name="Ren L."/>
            <person name="Wei S."/>
            <person name="Kumari S."/>
            <person name="Faga B."/>
            <person name="Levy M.J."/>
            <person name="McMahan L."/>
            <person name="Van Buren P."/>
            <person name="Vaughn M.W."/>
            <person name="Ying K."/>
            <person name="Yeh C.-T."/>
            <person name="Emrich S.J."/>
            <person name="Jia Y."/>
            <person name="Kalyanaraman A."/>
            <person name="Hsia A.-P."/>
            <person name="Barbazuk W.B."/>
            <person name="Baucom R.S."/>
            <person name="Brutnell T.P."/>
            <person name="Carpita N.C."/>
            <person name="Chaparro C."/>
            <person name="Chia J.-M."/>
            <person name="Deragon J.-M."/>
            <person name="Estill J.C."/>
            <person name="Fu Y."/>
            <person name="Jeddeloh J.A."/>
            <person name="Han Y."/>
            <person name="Lee H."/>
            <person name="Li P."/>
            <person name="Lisch D.R."/>
            <person name="Liu S."/>
            <person name="Liu Z."/>
            <person name="Nagel D.H."/>
            <person name="McCann M.C."/>
            <person name="SanMiguel P."/>
            <person name="Myers A.M."/>
            <person name="Nettleton D."/>
            <person name="Nguyen J."/>
            <person name="Penning B.W."/>
            <person name="Ponnala L."/>
            <person name="Schneider K.L."/>
            <person name="Schwartz D.C."/>
            <person name="Sharma A."/>
            <person name="Soderlund C."/>
            <person name="Springer N.M."/>
            <person name="Sun Q."/>
            <person name="Wang H."/>
            <person name="Waterman M."/>
            <person name="Westerman R."/>
            <person name="Wolfgruber T.K."/>
            <person name="Yang L."/>
            <person name="Yu Y."/>
            <person name="Zhang L."/>
            <person name="Zhou S."/>
            <person name="Zhu Q."/>
            <person name="Bennetzen J.L."/>
            <person name="Dawe R.K."/>
            <person name="Jiang J."/>
            <person name="Jiang N."/>
            <person name="Presting G.G."/>
            <person name="Wessler S.R."/>
            <person name="Aluru S."/>
            <person name="Martienssen R.A."/>
            <person name="Clifton S.W."/>
            <person name="McCombie W.R."/>
            <person name="Wing R.A."/>
            <person name="Wilson R.K."/>
        </authorList>
    </citation>
    <scope>NUCLEOTIDE SEQUENCE [LARGE SCALE GENOMIC DNA]</scope>
    <source>
        <strain evidence="8">cv. B73</strain>
    </source>
</reference>
<dbReference type="KEGG" id="zma:606433"/>
<keyword evidence="5" id="KW-0539">Nucleus</keyword>
<evidence type="ECO:0000256" key="3">
    <source>
        <dbReference type="ARBA" id="ARBA00023125"/>
    </source>
</evidence>
<evidence type="ECO:0000313" key="8">
    <source>
        <dbReference type="Proteomes" id="UP000007305"/>
    </source>
</evidence>
<evidence type="ECO:0000259" key="6">
    <source>
        <dbReference type="PROSITE" id="PS51005"/>
    </source>
</evidence>
<dbReference type="SUPFAM" id="SSF101941">
    <property type="entry name" value="NAC domain"/>
    <property type="match status" value="1"/>
</dbReference>
<evidence type="ECO:0000256" key="2">
    <source>
        <dbReference type="ARBA" id="ARBA00023015"/>
    </source>
</evidence>
<dbReference type="PROSITE" id="PS51005">
    <property type="entry name" value="NAC"/>
    <property type="match status" value="1"/>
</dbReference>
<evidence type="ECO:0000256" key="4">
    <source>
        <dbReference type="ARBA" id="ARBA00023163"/>
    </source>
</evidence>
<dbReference type="Gramene" id="Zm00001eb334180_T002">
    <property type="protein sequence ID" value="Zm00001eb334180_P002"/>
    <property type="gene ID" value="Zm00001eb334180"/>
</dbReference>
<dbReference type="OrthoDB" id="1424968at2759"/>
<sequence>MAADQQPQLQEEMNDAAGGGLRLPPGFRFHPSDFEIVSFYLTNKVLNTRFTCTAITEADLNKIEPWDLPSKAKMGEKEWYFFYQKDRKYPTGLRANRATEAGYWKATGKDKEVYNAAEGVAVLVGMKKTLVFYRGRAPRGDKTNWVMHEYRLEGSGRLPAGLASATGSAAANAAAALKASAYKQDEWVVCRVFHKTTGIKKTTAAPAYQVAMAGAEMDQNQNNFPGIPFPMPMQFPMLPDFSLDPVPPYYPNAAGAGMSMLPMAAGIGGGAGGFQLNGAALFGNPMAAPQPMSFYHQMGAAGTACAGGFDVSAPESRPSSMVSQKDDQANGAEISSMMSVAGPGPATTTTIEMDGVWKY</sequence>
<dbReference type="InterPro" id="IPR003441">
    <property type="entry name" value="NAC-dom"/>
</dbReference>
<evidence type="ECO:0000256" key="5">
    <source>
        <dbReference type="ARBA" id="ARBA00023242"/>
    </source>
</evidence>